<organism evidence="2 3">
    <name type="scientific">Brenneria alni</name>
    <dbReference type="NCBI Taxonomy" id="71656"/>
    <lineage>
        <taxon>Bacteria</taxon>
        <taxon>Pseudomonadati</taxon>
        <taxon>Pseudomonadota</taxon>
        <taxon>Gammaproteobacteria</taxon>
        <taxon>Enterobacterales</taxon>
        <taxon>Pectobacteriaceae</taxon>
        <taxon>Brenneria</taxon>
    </lineage>
</organism>
<sequence>MIVFIKKILAFILNHLAMLLFPFCFFWILYILFVGYAPWSEKIIHLIIASVILYILGEISDWYYKDK</sequence>
<accession>A0A421DSC4</accession>
<evidence type="ECO:0000313" key="3">
    <source>
        <dbReference type="Proteomes" id="UP000285648"/>
    </source>
</evidence>
<keyword evidence="1" id="KW-1133">Transmembrane helix</keyword>
<keyword evidence="3" id="KW-1185">Reference proteome</keyword>
<gene>
    <name evidence="2" type="ORF">BIY29_03215</name>
</gene>
<dbReference type="OrthoDB" id="6424892at2"/>
<dbReference type="AlphaFoldDB" id="A0A421DSC4"/>
<feature type="transmembrane region" description="Helical" evidence="1">
    <location>
        <begin position="12"/>
        <end position="37"/>
    </location>
</feature>
<reference evidence="2 3" key="1">
    <citation type="submission" date="2016-09" db="EMBL/GenBank/DDBJ databases">
        <authorList>
            <person name="Doonan J."/>
            <person name="Pachebat J.A."/>
            <person name="Golyshin P.N."/>
            <person name="Denman S."/>
            <person name="Mcdonald J.E."/>
        </authorList>
    </citation>
    <scope>NUCLEOTIDE SEQUENCE [LARGE SCALE GENOMIC DNA]</scope>
    <source>
        <strain evidence="2 3">NCPPB 3934</strain>
    </source>
</reference>
<feature type="transmembrane region" description="Helical" evidence="1">
    <location>
        <begin position="43"/>
        <end position="64"/>
    </location>
</feature>
<dbReference type="EMBL" id="MJLZ01000004">
    <property type="protein sequence ID" value="RLM27245.1"/>
    <property type="molecule type" value="Genomic_DNA"/>
</dbReference>
<keyword evidence="1" id="KW-0812">Transmembrane</keyword>
<name>A0A421DSC4_9GAMM</name>
<comment type="caution">
    <text evidence="2">The sequence shown here is derived from an EMBL/GenBank/DDBJ whole genome shotgun (WGS) entry which is preliminary data.</text>
</comment>
<keyword evidence="1" id="KW-0472">Membrane</keyword>
<dbReference type="Proteomes" id="UP000285648">
    <property type="component" value="Unassembled WGS sequence"/>
</dbReference>
<protein>
    <submittedName>
        <fullName evidence="2">Uncharacterized protein</fullName>
    </submittedName>
</protein>
<proteinExistence type="predicted"/>
<evidence type="ECO:0000313" key="2">
    <source>
        <dbReference type="EMBL" id="RLM27245.1"/>
    </source>
</evidence>
<evidence type="ECO:0000256" key="1">
    <source>
        <dbReference type="SAM" id="Phobius"/>
    </source>
</evidence>